<keyword evidence="2" id="KW-1185">Reference proteome</keyword>
<sequence>MKKHVLLIKEVLVLNSVNRIIMNRLGKIVFGLGIAVCLFSATNSIAQVKTHSSLRAENLEVILVKDIQHISDTTHHTHAHDPHKSSYKILHVNFMLVSSDPSVTGYKSVMMRLIDPHGVDIYDPAAGGGLFNLNGKETPYTFKVSTKLDGQPLKIDFLYNHPKHFRHGLHIIELYVDGLKIGEEHFVIK</sequence>
<reference evidence="1 2" key="1">
    <citation type="journal article" date="2007" name="Appl. Environ. Microbiol.">
        <title>Genome sequence of the cellulolytic gliding bacterium Cytophaga hutchinsonii.</title>
        <authorList>
            <person name="Xie G."/>
            <person name="Bruce D.C."/>
            <person name="Challacombe J.F."/>
            <person name="Chertkov O."/>
            <person name="Detter J.C."/>
            <person name="Gilna P."/>
            <person name="Han C.S."/>
            <person name="Lucas S."/>
            <person name="Misra M."/>
            <person name="Myers G.L."/>
            <person name="Richardson P."/>
            <person name="Tapia R."/>
            <person name="Thayer N."/>
            <person name="Thompson L.S."/>
            <person name="Brettin T.S."/>
            <person name="Henrissat B."/>
            <person name="Wilson D.B."/>
            <person name="McBride M.J."/>
        </authorList>
    </citation>
    <scope>NUCLEOTIDE SEQUENCE [LARGE SCALE GENOMIC DNA]</scope>
    <source>
        <strain evidence="2">ATCC 33406 / DSM 1761 / CIP 103989 / NBRC 15051 / NCIMB 9469 / D465</strain>
    </source>
</reference>
<evidence type="ECO:0000313" key="2">
    <source>
        <dbReference type="Proteomes" id="UP000001822"/>
    </source>
</evidence>
<accession>A0A6N4STB1</accession>
<dbReference type="OrthoDB" id="848185at2"/>
<evidence type="ECO:0000313" key="1">
    <source>
        <dbReference type="EMBL" id="ABG59450.1"/>
    </source>
</evidence>
<gene>
    <name evidence="1" type="ordered locus">CHU_2187</name>
</gene>
<dbReference type="KEGG" id="chu:CHU_2187"/>
<dbReference type="EMBL" id="CP000383">
    <property type="protein sequence ID" value="ABG59450.1"/>
    <property type="molecule type" value="Genomic_DNA"/>
</dbReference>
<dbReference type="Proteomes" id="UP000001822">
    <property type="component" value="Chromosome"/>
</dbReference>
<proteinExistence type="predicted"/>
<name>A0A6N4STB1_CYTH3</name>
<protein>
    <submittedName>
        <fullName evidence="1">Uncharacterized protein</fullName>
    </submittedName>
</protein>
<dbReference type="AlphaFoldDB" id="A0A6N4STB1"/>
<organism evidence="1 2">
    <name type="scientific">Cytophaga hutchinsonii (strain ATCC 33406 / DSM 1761 / CIP 103989 / NBRC 15051 / NCIMB 9469 / D465)</name>
    <dbReference type="NCBI Taxonomy" id="269798"/>
    <lineage>
        <taxon>Bacteria</taxon>
        <taxon>Pseudomonadati</taxon>
        <taxon>Bacteroidota</taxon>
        <taxon>Cytophagia</taxon>
        <taxon>Cytophagales</taxon>
        <taxon>Cytophagaceae</taxon>
        <taxon>Cytophaga</taxon>
    </lineage>
</organism>